<dbReference type="InterPro" id="IPR002816">
    <property type="entry name" value="TraB/PrgY/GumN_fam"/>
</dbReference>
<feature type="chain" id="PRO_5046126524" evidence="1">
    <location>
        <begin position="21"/>
        <end position="286"/>
    </location>
</feature>
<keyword evidence="3" id="KW-1185">Reference proteome</keyword>
<name>A0ABW5LWN5_9FLAO</name>
<dbReference type="EMBL" id="JBHULH010000004">
    <property type="protein sequence ID" value="MFD2567742.1"/>
    <property type="molecule type" value="Genomic_DNA"/>
</dbReference>
<comment type="caution">
    <text evidence="2">The sequence shown here is derived from an EMBL/GenBank/DDBJ whole genome shotgun (WGS) entry which is preliminary data.</text>
</comment>
<evidence type="ECO:0000256" key="1">
    <source>
        <dbReference type="SAM" id="SignalP"/>
    </source>
</evidence>
<dbReference type="Pfam" id="PF01963">
    <property type="entry name" value="TraB_PrgY_gumN"/>
    <property type="match status" value="1"/>
</dbReference>
<dbReference type="InterPro" id="IPR047111">
    <property type="entry name" value="YbaP-like"/>
</dbReference>
<sequence>MKKITAIIAFLLITVSTAFGQKLESTTLWKITGKGLEKPSYLFGTIHVTCDATLSDKVKEALDQTDQLVLEIDMDDPTMQGKMMQGMAMKEGKTLKDLVSEEDFQTIDKLFKEHLGMSVSLMQNVKPFFLLAAFYPKMIDCPMQSFELELMKVAQKQKEEIKGLETVEDQLQVFDDIPYDVQVKDLIKTAKDNLAHEKETIKKMLKIYKEENIEAMLDMMSEESSEVTSDYQNILLDNRNKNWISKIGVYAKEKPTFFGVGAGHLAGKNGVILLLRKAGYTVTPVK</sequence>
<dbReference type="PANTHER" id="PTHR40590:SF1">
    <property type="entry name" value="CYTOPLASMIC PROTEIN"/>
    <property type="match status" value="1"/>
</dbReference>
<organism evidence="2 3">
    <name type="scientific">Pseudotenacibaculum haliotis</name>
    <dbReference type="NCBI Taxonomy" id="1862138"/>
    <lineage>
        <taxon>Bacteria</taxon>
        <taxon>Pseudomonadati</taxon>
        <taxon>Bacteroidota</taxon>
        <taxon>Flavobacteriia</taxon>
        <taxon>Flavobacteriales</taxon>
        <taxon>Flavobacteriaceae</taxon>
        <taxon>Pseudotenacibaculum</taxon>
    </lineage>
</organism>
<accession>A0ABW5LWN5</accession>
<dbReference type="PANTHER" id="PTHR40590">
    <property type="entry name" value="CYTOPLASMIC PROTEIN-RELATED"/>
    <property type="match status" value="1"/>
</dbReference>
<reference evidence="3" key="1">
    <citation type="journal article" date="2019" name="Int. J. Syst. Evol. Microbiol.">
        <title>The Global Catalogue of Microorganisms (GCM) 10K type strain sequencing project: providing services to taxonomists for standard genome sequencing and annotation.</title>
        <authorList>
            <consortium name="The Broad Institute Genomics Platform"/>
            <consortium name="The Broad Institute Genome Sequencing Center for Infectious Disease"/>
            <person name="Wu L."/>
            <person name="Ma J."/>
        </authorList>
    </citation>
    <scope>NUCLEOTIDE SEQUENCE [LARGE SCALE GENOMIC DNA]</scope>
    <source>
        <strain evidence="3">KCTC 52127</strain>
    </source>
</reference>
<feature type="signal peptide" evidence="1">
    <location>
        <begin position="1"/>
        <end position="20"/>
    </location>
</feature>
<proteinExistence type="predicted"/>
<protein>
    <submittedName>
        <fullName evidence="2">TraB/GumN family protein</fullName>
    </submittedName>
</protein>
<evidence type="ECO:0000313" key="2">
    <source>
        <dbReference type="EMBL" id="MFD2567742.1"/>
    </source>
</evidence>
<evidence type="ECO:0000313" key="3">
    <source>
        <dbReference type="Proteomes" id="UP001597508"/>
    </source>
</evidence>
<dbReference type="RefSeq" id="WP_379666449.1">
    <property type="nucleotide sequence ID" value="NZ_JBHULH010000004.1"/>
</dbReference>
<gene>
    <name evidence="2" type="ORF">ACFSRZ_10190</name>
</gene>
<dbReference type="Proteomes" id="UP001597508">
    <property type="component" value="Unassembled WGS sequence"/>
</dbReference>
<dbReference type="CDD" id="cd14789">
    <property type="entry name" value="Tiki"/>
    <property type="match status" value="1"/>
</dbReference>
<keyword evidence="1" id="KW-0732">Signal</keyword>